<dbReference type="Pfam" id="PF00501">
    <property type="entry name" value="AMP-binding"/>
    <property type="match status" value="3"/>
</dbReference>
<dbReference type="SUPFAM" id="SSF53474">
    <property type="entry name" value="alpha/beta-Hydrolases"/>
    <property type="match status" value="1"/>
</dbReference>
<evidence type="ECO:0000259" key="5">
    <source>
        <dbReference type="PROSITE" id="PS50075"/>
    </source>
</evidence>
<dbReference type="Gene3D" id="3.40.50.1820">
    <property type="entry name" value="alpha/beta hydrolase"/>
    <property type="match status" value="1"/>
</dbReference>
<dbReference type="GO" id="GO:0005737">
    <property type="term" value="C:cytoplasm"/>
    <property type="evidence" value="ECO:0007669"/>
    <property type="project" value="TreeGrafter"/>
</dbReference>
<feature type="domain" description="Carrier" evidence="5">
    <location>
        <begin position="3121"/>
        <end position="3196"/>
    </location>
</feature>
<feature type="domain" description="Carrier" evidence="5">
    <location>
        <begin position="2063"/>
        <end position="2138"/>
    </location>
</feature>
<dbReference type="InterPro" id="IPR020802">
    <property type="entry name" value="TesA-like"/>
</dbReference>
<dbReference type="Pfam" id="PF00668">
    <property type="entry name" value="Condensation"/>
    <property type="match status" value="4"/>
</dbReference>
<comment type="cofactor">
    <cofactor evidence="1">
        <name>pantetheine 4'-phosphate</name>
        <dbReference type="ChEBI" id="CHEBI:47942"/>
    </cofactor>
</comment>
<dbReference type="InterPro" id="IPR020806">
    <property type="entry name" value="PKS_PP-bd"/>
</dbReference>
<dbReference type="NCBIfam" id="NF003417">
    <property type="entry name" value="PRK04813.1"/>
    <property type="match status" value="3"/>
</dbReference>
<evidence type="ECO:0000313" key="6">
    <source>
        <dbReference type="EMBL" id="KTR83932.1"/>
    </source>
</evidence>
<dbReference type="GO" id="GO:0044550">
    <property type="term" value="P:secondary metabolite biosynthetic process"/>
    <property type="evidence" value="ECO:0007669"/>
    <property type="project" value="TreeGrafter"/>
</dbReference>
<gene>
    <name evidence="6" type="ORF">NS354_10135</name>
</gene>
<dbReference type="Gene3D" id="1.10.1200.10">
    <property type="entry name" value="ACP-like"/>
    <property type="match status" value="2"/>
</dbReference>
<dbReference type="InterPro" id="IPR023213">
    <property type="entry name" value="CAT-like_dom_sf"/>
</dbReference>
<feature type="region of interest" description="Disordered" evidence="4">
    <location>
        <begin position="3469"/>
        <end position="3490"/>
    </location>
</feature>
<dbReference type="CDD" id="cd05930">
    <property type="entry name" value="A_NRPS"/>
    <property type="match status" value="3"/>
</dbReference>
<dbReference type="SUPFAM" id="SSF52777">
    <property type="entry name" value="CoA-dependent acyltransferases"/>
    <property type="match status" value="6"/>
</dbReference>
<dbReference type="GO" id="GO:0031177">
    <property type="term" value="F:phosphopantetheine binding"/>
    <property type="evidence" value="ECO:0007669"/>
    <property type="project" value="InterPro"/>
</dbReference>
<sequence length="3490" mass="370831">MTESRQRKSTRTAAAAAAERIPLSPAQLGIWYAQQLDPENPSYQIGQYLDLRGPLDAGLLRIAFTKTVADLDAMSLVLAEDDDGPYGLIRRPAPTADLLSVTDLRRMGEDRAVASALARMRSELDTARSMTGGDLFGATLFRVSDDRALLFQRVHHVLLDGYSAVIGLRYLAGAYTRLAKSAPSGVLGSVLSTPIAYLAARAASPLPGLPELHAHLEEYRASEQHAADAAHWRARLAEETPIVGLEGTTGRAARRVVRVSRTISEDDAGRLSALGRDMPKTAVGLVALYLSKMTGQPRVSLGLPVTARRGKVAKTTPSMLSSILPLGIDVAPQWSLAEVVANAGDVVRGAVGHQQFRVEDVAETAALAGPSVNLLPVIDALVFGRARGTVNILSTGPVHDLSIVISGVTSGAAEPTLQLEGDAELYSEDVLGEHAQRLLELLTQLLEHPASTRVTDVNVVGPDEIAGLIDQGAGDEVPLGREPVVRSFAELAAARPSARAVVAADGSFTFGEIDELSTRLAQHLLSTGVELGRAVAVRIERSRLLPVLVLAVLKAGAVYVPLDPEYPAERVRDMIEDAAPALLLTSRAQQQRDADAGASWQVDALAVDDPAEGAWRDASADPADLPEVSVDALAYIVFTSGSTGRPKGVGVARRALRNLFEQHRSEMFEPAASRLGRPARVAHTAGLSFDAAWDPLLWLLAGHELHVIDDDVRRDPQRLVEYFVEHEIDAIETTPSFAEALVAAGLFERDRHPTEVALGGEAVGPELWNALADQPDVHAVNLYGPTEATVDSLVAPIIAEVEPHIGASVRNTRHYVLDASLTPVPDGAIGELYLAGANVAAGYVGQPGLSAERFLADPFAEDGTRMYRTGDVVRRSRGGSLRFMGRIDEQVKVRGYRVELSEVEAALRRCPDVSGAAVVAVGDGASARLVGYVAGESDLSARGGDIKAALSAELPAYMVPGSIVALDELPMTPNGKLDRRALPSPDQVESAPTREPRTPEERSIAAAFAEVLGVQAVGVDEDFFGAGGHSLLATRLAALLTDRLDRPVSVRDIFEHPTVGGLAGRDSDAHAALPLEPMPHGDELPVSLAQRRLWFLNTLEPASSAYNIPVVLHLEGRLDVHALRAALGDVSARHEPLRTIFPYVDGEPQQRILPAVDGAPSCIAVDVPADRIDDIVRQESERPFDVTTEIPLRAVLLRTSPTSHTLVVTMHHIASDGWSLAPFADDLSTAYAARAAGAEVHWREPLPVAYADYSLWQRASLGSADDPASEMHSQLQFWRRALADAPDEMPLPRDRERGALPSDIGHLRFALDAEQHRSLRGVAAAHRTSLFIVLHAAVAAALGQHGAGTDIVLGAPVAGRGDPKLEGLVGFFVNTVALRTSLEGDPTLAELIERVRTTNTEAYAHQDVPFDAVVDAIRPPRVADRHPVFQVLMTLQNTGPAQLDLGEVTVTVPPQATTAGVKTDLMLDFSTPGGDAGPLDAALAYDRSLFDESTIARMRDSVDRLLTAMIASTALPLSQIPAVDGPAQRRIDEHARGSRLPATATLLDALEASARLAPDQTALVDDAEEVTFSGLRDRIDNAARVLASQGVQPGDRVAIALPRTNDAVSLVLAALRSGAIAVPIDLEYPDARIAQILEASEPSVLITRDERRLSGLGGERLATVLTPDALIALAERAAARPLPPMPRPEHPAYLVFTSGTTGTPKGVQVAHEAVANVLEQHRSTLIGPLRDRLDGRAPRVLHLAGLGFDAAWDPILWLAAGSTLVIASDRTRRDADAVVERIADAAIDVLETTPSYTRQLLGTGLLERLRQRSAPLLLALGGEAVSRELWDALAIADEVEAWNLYGPSEFTVDSVVARVDAPGAPRIGRPVANVTARVLDRFLRDAPDGVAGELYLAGASEAHGYRGRSAETASAFVADPSGHGTRMYRTGDIVRRLPSGELEFVRRDDGQIKLRGYRIELGDVERTLERAPGVVSAVARVLAPAGPESARLVAWAEMSPAVVGRDVDPSAASAAVIGFARAELPDYMVPTVVTPVDRMPVTPNGKVDPSALPAPQTLERSRQPETRDEEQMCAAFAAVIGIDEVGVDDDFFRLGGHSLLAVALVGELRERFGAAPPLRAIFEAPTPAALLAELGRADADGGSASASASAADGALLPALGEWMRAHPRDAGETLPLTPGQARLWFLNRLAPRAGDYNVVLSARLDGELDVAALSGAVDDLVERHEVLRTSYPEHDGAPVQLVREPVEGLLRRERIEPSAGFDLAHDLPFRAGLSPIGEHAWLLQIVIHHIATDGASLAPLARDLSAAYAARRDGSAAGIPRLPAQFADHARMLHATRDEAQERADLAAWAEHLDGAPEELRLPADGKRAAESAQPAAQLSFTIPAAVADALHAVAAEGTASGFHRWLGALSAFLMRSGAGRDIVLGAPSAGRHDADLADLIGFFVNTLPLRMELAPDATLAQAISTARAAALRAIELEQVPFERIVETVAPERVLGRHPLFQTMLSVEEPNDLQLALPGVTATAVAPESTGGAKFDLSFTLRPAGRGEDVSGALEYNSALFSAPAAEAMIDRFIAFLEAASAVPSAPLAAIPMPGASERLPRWAPLDADSSNEPDSVISAFDRAVECFPAATAIVAPDGALDFAALRARVDDLARRIGERGLAQGDVVAFRLPRSLDSIACQLAIWRSGAVAMPIDPEYPEARVSAMLDAASPALLIDGGIDDLCGPDSLSGRSGGVPLPAEPSLDDPAYLIFTSGTTGTPKGVQVPHRALASLLRSHRASLMPDPAERRVRIAHTAGVGFDAAMDPLLWLAGGHELHLIDDDMRRNPDALAQYFGDHGIGAWETTPSYAETLTRQTGVERWLDALEPGSPFTLLLGGEPIDEPLWEWVRERAHVRAWNLYGPTEVGVDSMVAEIGAAALPTLGSTTSDVVGYVLDERLQPAPFGSIGELWLAGAQLADGYVGRSSATSERFVADPFAADGTRMYRTGDLVVVHVPTGEEAPRVASLGRGDAQIKIRGHRVEPEEVRRVIAEQPGIAHAIVLPVDAAGQVALGAWAVLAEPEDAERAGAVEQIVRALRSRVPDYMQPVGVEIIPRIPLTPNGKLDRDALPRISAEGGLGRAPRGRAEQAVAEAFERVLDVSGVRADDSFFALGGHSFVAQPTIRAINDALGADLPVQAIFQSPTVAGLAGLAEQGGGDIAESLRPILPLRPASAAPGGHPSLTPLFAVHPASGIAWKFAGLIPHLDEDRPLYGLQLPGIAPDAADDPAYETLAEMLDEYVAAMRSVQPEGPYRLIGWSFGGRLAQHLAAHLQRGGDEVEVLAILDAYPTEHSSVAGVAGGDSMWRAFLDANDVQAPDDRLDASSVRALLAEAGNPMADIPERSIDRMVGGFLQLGALLDATPVPAFDGDMHVFEARVDVPVDRPAPEAWAESTRGRLTASTVHSRHAAMLDEPALLEIAPVLERLLSSAQATRTNRTSGGSESLERTPRT</sequence>
<dbReference type="EMBL" id="LDRK01000078">
    <property type="protein sequence ID" value="KTR83932.1"/>
    <property type="molecule type" value="Genomic_DNA"/>
</dbReference>
<dbReference type="InterPro" id="IPR000873">
    <property type="entry name" value="AMP-dep_synth/lig_dom"/>
</dbReference>
<dbReference type="InterPro" id="IPR009081">
    <property type="entry name" value="PP-bd_ACP"/>
</dbReference>
<dbReference type="RefSeq" id="WP_058594377.1">
    <property type="nucleotide sequence ID" value="NZ_LDRK01000078.1"/>
</dbReference>
<dbReference type="InterPro" id="IPR020845">
    <property type="entry name" value="AMP-binding_CS"/>
</dbReference>
<comment type="caution">
    <text evidence="6">The sequence shown here is derived from an EMBL/GenBank/DDBJ whole genome shotgun (WGS) entry which is preliminary data.</text>
</comment>
<dbReference type="GO" id="GO:0003824">
    <property type="term" value="F:catalytic activity"/>
    <property type="evidence" value="ECO:0007669"/>
    <property type="project" value="InterPro"/>
</dbReference>
<dbReference type="Pfam" id="PF13193">
    <property type="entry name" value="AMP-binding_C"/>
    <property type="match status" value="2"/>
</dbReference>
<dbReference type="InterPro" id="IPR025110">
    <property type="entry name" value="AMP-bd_C"/>
</dbReference>
<dbReference type="FunFam" id="3.30.300.30:FF:000010">
    <property type="entry name" value="Enterobactin synthetase component F"/>
    <property type="match status" value="1"/>
</dbReference>
<dbReference type="Gene3D" id="3.40.50.12780">
    <property type="entry name" value="N-terminal domain of ligase-like"/>
    <property type="match status" value="2"/>
</dbReference>
<feature type="region of interest" description="Disordered" evidence="4">
    <location>
        <begin position="2043"/>
        <end position="2067"/>
    </location>
</feature>
<dbReference type="InterPro" id="IPR010071">
    <property type="entry name" value="AA_adenyl_dom"/>
</dbReference>
<dbReference type="PROSITE" id="PS50075">
    <property type="entry name" value="CARRIER"/>
    <property type="match status" value="3"/>
</dbReference>
<reference evidence="6 7" key="1">
    <citation type="journal article" date="2016" name="Front. Microbiol.">
        <title>Genomic Resource of Rice Seed Associated Bacteria.</title>
        <authorList>
            <person name="Midha S."/>
            <person name="Bansal K."/>
            <person name="Sharma S."/>
            <person name="Kumar N."/>
            <person name="Patil P.P."/>
            <person name="Chaudhry V."/>
            <person name="Patil P.B."/>
        </authorList>
    </citation>
    <scope>NUCLEOTIDE SEQUENCE [LARGE SCALE GENOMIC DNA]</scope>
    <source>
        <strain evidence="6 7">NS354</strain>
    </source>
</reference>
<dbReference type="Gene3D" id="3.40.50.980">
    <property type="match status" value="2"/>
</dbReference>
<dbReference type="NCBIfam" id="TIGR01733">
    <property type="entry name" value="AA-adenyl-dom"/>
    <property type="match status" value="2"/>
</dbReference>
<dbReference type="Proteomes" id="UP000070810">
    <property type="component" value="Unassembled WGS sequence"/>
</dbReference>
<dbReference type="InterPro" id="IPR042099">
    <property type="entry name" value="ANL_N_sf"/>
</dbReference>
<dbReference type="SUPFAM" id="SSF47336">
    <property type="entry name" value="ACP-like"/>
    <property type="match status" value="3"/>
</dbReference>
<evidence type="ECO:0000256" key="2">
    <source>
        <dbReference type="ARBA" id="ARBA00022450"/>
    </source>
</evidence>
<feature type="domain" description="Carrier" evidence="5">
    <location>
        <begin position="995"/>
        <end position="1070"/>
    </location>
</feature>
<keyword evidence="3" id="KW-0597">Phosphoprotein</keyword>
<dbReference type="InterPro" id="IPR006162">
    <property type="entry name" value="Ppantetheine_attach_site"/>
</dbReference>
<dbReference type="SMART" id="SM00824">
    <property type="entry name" value="PKS_TE"/>
    <property type="match status" value="1"/>
</dbReference>
<dbReference type="InterPro" id="IPR029058">
    <property type="entry name" value="AB_hydrolase_fold"/>
</dbReference>
<protein>
    <submittedName>
        <fullName evidence="6">Thioester reductase</fullName>
    </submittedName>
</protein>
<dbReference type="InterPro" id="IPR001242">
    <property type="entry name" value="Condensation_dom"/>
</dbReference>
<dbReference type="PANTHER" id="PTHR45527">
    <property type="entry name" value="NONRIBOSOMAL PEPTIDE SYNTHETASE"/>
    <property type="match status" value="1"/>
</dbReference>
<dbReference type="PATRIC" id="fig|1079994.3.peg.2306"/>
<evidence type="ECO:0000256" key="4">
    <source>
        <dbReference type="SAM" id="MobiDB-lite"/>
    </source>
</evidence>
<dbReference type="CDD" id="cd19540">
    <property type="entry name" value="LCL_NRPS-like"/>
    <property type="match status" value="1"/>
</dbReference>
<feature type="region of interest" description="Disordered" evidence="4">
    <location>
        <begin position="974"/>
        <end position="1000"/>
    </location>
</feature>
<evidence type="ECO:0000256" key="3">
    <source>
        <dbReference type="ARBA" id="ARBA00022553"/>
    </source>
</evidence>
<organism evidence="6 7">
    <name type="scientific">Leucobacter chromiiresistens</name>
    <dbReference type="NCBI Taxonomy" id="1079994"/>
    <lineage>
        <taxon>Bacteria</taxon>
        <taxon>Bacillati</taxon>
        <taxon>Actinomycetota</taxon>
        <taxon>Actinomycetes</taxon>
        <taxon>Micrococcales</taxon>
        <taxon>Microbacteriaceae</taxon>
        <taxon>Leucobacter</taxon>
    </lineage>
</organism>
<accession>A0A147EHT3</accession>
<dbReference type="Gene3D" id="2.30.38.10">
    <property type="entry name" value="Luciferase, Domain 3"/>
    <property type="match status" value="1"/>
</dbReference>
<dbReference type="Gene3D" id="3.30.559.30">
    <property type="entry name" value="Nonribosomal peptide synthetase, condensation domain"/>
    <property type="match status" value="3"/>
</dbReference>
<dbReference type="InterPro" id="IPR036736">
    <property type="entry name" value="ACP-like_sf"/>
</dbReference>
<name>A0A147EHT3_9MICO</name>
<dbReference type="GO" id="GO:0043041">
    <property type="term" value="P:amino acid activation for nonribosomal peptide biosynthetic process"/>
    <property type="evidence" value="ECO:0007669"/>
    <property type="project" value="TreeGrafter"/>
</dbReference>
<proteinExistence type="predicted"/>
<keyword evidence="7" id="KW-1185">Reference proteome</keyword>
<keyword evidence="2" id="KW-0596">Phosphopantetheine</keyword>
<dbReference type="Pfam" id="PF00975">
    <property type="entry name" value="Thioesterase"/>
    <property type="match status" value="1"/>
</dbReference>
<dbReference type="SMART" id="SM00823">
    <property type="entry name" value="PKS_PP"/>
    <property type="match status" value="3"/>
</dbReference>
<dbReference type="PANTHER" id="PTHR45527:SF1">
    <property type="entry name" value="FATTY ACID SYNTHASE"/>
    <property type="match status" value="1"/>
</dbReference>
<evidence type="ECO:0000313" key="7">
    <source>
        <dbReference type="Proteomes" id="UP000070810"/>
    </source>
</evidence>
<dbReference type="Gene3D" id="3.30.300.30">
    <property type="match status" value="3"/>
</dbReference>
<dbReference type="GO" id="GO:0008610">
    <property type="term" value="P:lipid biosynthetic process"/>
    <property type="evidence" value="ECO:0007669"/>
    <property type="project" value="UniProtKB-ARBA"/>
</dbReference>
<dbReference type="PROSITE" id="PS00012">
    <property type="entry name" value="PHOSPHOPANTETHEINE"/>
    <property type="match status" value="2"/>
</dbReference>
<feature type="compositionally biased region" description="Polar residues" evidence="4">
    <location>
        <begin position="3469"/>
        <end position="3481"/>
    </location>
</feature>
<dbReference type="Gene3D" id="3.30.559.10">
    <property type="entry name" value="Chloramphenicol acetyltransferase-like domain"/>
    <property type="match status" value="3"/>
</dbReference>
<evidence type="ECO:0000256" key="1">
    <source>
        <dbReference type="ARBA" id="ARBA00001957"/>
    </source>
</evidence>
<dbReference type="SUPFAM" id="SSF56801">
    <property type="entry name" value="Acetyl-CoA synthetase-like"/>
    <property type="match status" value="3"/>
</dbReference>
<dbReference type="PROSITE" id="PS00455">
    <property type="entry name" value="AMP_BINDING"/>
    <property type="match status" value="3"/>
</dbReference>
<dbReference type="OrthoDB" id="2472181at2"/>
<dbReference type="Pfam" id="PF00550">
    <property type="entry name" value="PP-binding"/>
    <property type="match status" value="3"/>
</dbReference>
<dbReference type="InterPro" id="IPR001031">
    <property type="entry name" value="Thioesterase"/>
</dbReference>
<dbReference type="InterPro" id="IPR045851">
    <property type="entry name" value="AMP-bd_C_sf"/>
</dbReference>